<name>A0A1M5YCA9_9VIBR</name>
<dbReference type="PANTHER" id="PTHR43489">
    <property type="entry name" value="ISOMERASE"/>
    <property type="match status" value="1"/>
</dbReference>
<evidence type="ECO:0000313" key="4">
    <source>
        <dbReference type="EMBL" id="SHI09596.1"/>
    </source>
</evidence>
<dbReference type="InterPro" id="IPR013022">
    <property type="entry name" value="Xyl_isomerase-like_TIM-brl"/>
</dbReference>
<dbReference type="InterPro" id="IPR036237">
    <property type="entry name" value="Xyl_isomerase-like_sf"/>
</dbReference>
<keyword evidence="5" id="KW-1185">Reference proteome</keyword>
<dbReference type="GO" id="GO:0016861">
    <property type="term" value="F:intramolecular oxidoreductase activity, interconverting aldoses and ketoses"/>
    <property type="evidence" value="ECO:0007669"/>
    <property type="project" value="InterPro"/>
</dbReference>
<evidence type="ECO:0000313" key="5">
    <source>
        <dbReference type="Proteomes" id="UP000184608"/>
    </source>
</evidence>
<protein>
    <recommendedName>
        <fullName evidence="2">L-ribulose-5-phosphate 3-epimerase</fullName>
    </recommendedName>
</protein>
<evidence type="ECO:0000256" key="1">
    <source>
        <dbReference type="ARBA" id="ARBA00023235"/>
    </source>
</evidence>
<dbReference type="STRING" id="1216006.VA7868_01614"/>
<accession>A0A1M5YCA9</accession>
<keyword evidence="1 4" id="KW-0413">Isomerase</keyword>
<feature type="domain" description="Xylose isomerase-like TIM barrel" evidence="3">
    <location>
        <begin position="30"/>
        <end position="274"/>
    </location>
</feature>
<dbReference type="Gene3D" id="3.20.20.150">
    <property type="entry name" value="Divalent-metal-dependent TIM barrel enzymes"/>
    <property type="match status" value="1"/>
</dbReference>
<dbReference type="InterPro" id="IPR004560">
    <property type="entry name" value="L-Ru-5P_3-Epase"/>
</dbReference>
<dbReference type="GO" id="GO:0019852">
    <property type="term" value="P:L-ascorbic acid metabolic process"/>
    <property type="evidence" value="ECO:0007669"/>
    <property type="project" value="TreeGrafter"/>
</dbReference>
<gene>
    <name evidence="4" type="primary">ulaE_1</name>
    <name evidence="4" type="ORF">VA7868_01614</name>
</gene>
<evidence type="ECO:0000256" key="2">
    <source>
        <dbReference type="NCBIfam" id="TIGR00542"/>
    </source>
</evidence>
<dbReference type="EMBL" id="FQXZ01000015">
    <property type="protein sequence ID" value="SHI09596.1"/>
    <property type="molecule type" value="Genomic_DNA"/>
</dbReference>
<dbReference type="Proteomes" id="UP000184608">
    <property type="component" value="Unassembled WGS sequence"/>
</dbReference>
<evidence type="ECO:0000259" key="3">
    <source>
        <dbReference type="Pfam" id="PF01261"/>
    </source>
</evidence>
<dbReference type="SUPFAM" id="SSF51658">
    <property type="entry name" value="Xylose isomerase-like"/>
    <property type="match status" value="1"/>
</dbReference>
<dbReference type="NCBIfam" id="NF009689">
    <property type="entry name" value="PRK13210.1"/>
    <property type="match status" value="1"/>
</dbReference>
<dbReference type="InterPro" id="IPR050417">
    <property type="entry name" value="Sugar_Epim/Isomerase"/>
</dbReference>
<dbReference type="NCBIfam" id="TIGR00542">
    <property type="entry name" value="hxl6Piso_put"/>
    <property type="match status" value="1"/>
</dbReference>
<sequence length="294" mass="33999">MMFHSQSKSRLGLYEKAMPASLSWEEKLTHARSLGFDFIEISVDETAERRARLDWDETTIRTLQLQCSDHHMPLQSLCLSAHRKYPFGSEDPQIRQEAHQIMEKAIALAYRLGIRTIQLAGYDVYYEAQSEKTHQRFIEGMQWAARLAEQAGVMLAVEIMDTPYLNSLTKFEVLKREVPSPFFMAYPDVGNISGWNHDVSTELQLARDHLVQIHLKDTLKVNDNFPGQFRDLLIGEGEVDFLSVFSTLEKINYSAPMVIEMWAQDEHWYQNIEIAKQRLATVARQAGFLRFPDI</sequence>
<organism evidence="4 5">
    <name type="scientific">Vibrio aerogenes CECT 7868</name>
    <dbReference type="NCBI Taxonomy" id="1216006"/>
    <lineage>
        <taxon>Bacteria</taxon>
        <taxon>Pseudomonadati</taxon>
        <taxon>Pseudomonadota</taxon>
        <taxon>Gammaproteobacteria</taxon>
        <taxon>Vibrionales</taxon>
        <taxon>Vibrionaceae</taxon>
        <taxon>Vibrio</taxon>
    </lineage>
</organism>
<dbReference type="PANTHER" id="PTHR43489:SF1">
    <property type="entry name" value="L-RIBULOSE-5-PHOSPHATE 3-EPIMERASE SGBU-RELATED"/>
    <property type="match status" value="1"/>
</dbReference>
<dbReference type="NCBIfam" id="NF009688">
    <property type="entry name" value="PRK13209.1"/>
    <property type="match status" value="1"/>
</dbReference>
<proteinExistence type="predicted"/>
<dbReference type="GO" id="GO:0034015">
    <property type="term" value="F:L-ribulose-5-phosphate 3-epimerase activity"/>
    <property type="evidence" value="ECO:0007669"/>
    <property type="project" value="TreeGrafter"/>
</dbReference>
<dbReference type="AlphaFoldDB" id="A0A1M5YCA9"/>
<dbReference type="Pfam" id="PF01261">
    <property type="entry name" value="AP_endonuc_2"/>
    <property type="match status" value="1"/>
</dbReference>
<reference evidence="4 5" key="1">
    <citation type="submission" date="2016-11" db="EMBL/GenBank/DDBJ databases">
        <authorList>
            <person name="Jaros S."/>
            <person name="Januszkiewicz K."/>
            <person name="Wedrychowicz H."/>
        </authorList>
    </citation>
    <scope>NUCLEOTIDE SEQUENCE [LARGE SCALE GENOMIC DNA]</scope>
    <source>
        <strain evidence="4 5">CECT 7868</strain>
    </source>
</reference>